<comment type="caution">
    <text evidence="6">The sequence shown here is derived from an EMBL/GenBank/DDBJ whole genome shotgun (WGS) entry which is preliminary data.</text>
</comment>
<protein>
    <recommendedName>
        <fullName evidence="1">[acyl-carrier-protein] S-malonyltransferase</fullName>
        <ecNumber evidence="1">2.3.1.39</ecNumber>
    </recommendedName>
</protein>
<sequence>MDNLALLFPGQGSQYVGMGRIFYNRYAIARETFEQAEDTLGYSLKEMCFSGNMEQLSMTEFAQPAILTVSMAAFRVFQQEFNIQPALAAGHSLGEITALTCSGTIRYADALQIVRSRGQLMQQAVSEKEGAMSAVIGLKAEVIEQLCKEYSLDERVVVIANYNAAHQIVISGHAEEVRKVGETCLELGATSVVGLQVSAPFHSPLMQPAVSRMREVLGQFQYHDPKWPVLSSTTGRLYEATDDIVEKLASQLILPVNWQAVMDYVAVHAVSAIEIGPRNVLKNLARSAPFQVFGFEKLEDILGFRQGIEDEKERMQSSVTQLVDRALAIIVCTKNRNPQADEYEHGVLGPYAELLALRASLESGKVQATATEVDIAYSLLMSMMIAKQAPMEEQVIRYNQLFQETGHRNLVSEKVLTNA</sequence>
<dbReference type="Proteomes" id="UP000186058">
    <property type="component" value="Unassembled WGS sequence"/>
</dbReference>
<dbReference type="Gene3D" id="3.30.70.250">
    <property type="entry name" value="Malonyl-CoA ACP transacylase, ACP-binding"/>
    <property type="match status" value="1"/>
</dbReference>
<dbReference type="InterPro" id="IPR016035">
    <property type="entry name" value="Acyl_Trfase/lysoPLipase"/>
</dbReference>
<dbReference type="EC" id="2.3.1.39" evidence="1"/>
<dbReference type="InterPro" id="IPR014043">
    <property type="entry name" value="Acyl_transferase_dom"/>
</dbReference>
<dbReference type="PANTHER" id="PTHR42681">
    <property type="entry name" value="MALONYL-COA-ACYL CARRIER PROTEIN TRANSACYLASE, MITOCHONDRIAL"/>
    <property type="match status" value="1"/>
</dbReference>
<evidence type="ECO:0000256" key="3">
    <source>
        <dbReference type="ARBA" id="ARBA00023315"/>
    </source>
</evidence>
<reference evidence="6 7" key="1">
    <citation type="submission" date="2016-03" db="EMBL/GenBank/DDBJ databases">
        <authorList>
            <person name="Sant'Anna F.H."/>
            <person name="Ambrosini A."/>
            <person name="Souza R."/>
            <person name="Bach E."/>
            <person name="Fernandes G."/>
            <person name="Balsanelli E."/>
            <person name="Baura V.A."/>
            <person name="Souza E.M."/>
            <person name="Passaglia L."/>
        </authorList>
    </citation>
    <scope>NUCLEOTIDE SEQUENCE [LARGE SCALE GENOMIC DNA]</scope>
    <source>
        <strain evidence="6 7">P26E</strain>
    </source>
</reference>
<gene>
    <name evidence="6" type="ORF">A3844_28620</name>
</gene>
<name>A0ABX3EF60_9BACL</name>
<evidence type="ECO:0000313" key="7">
    <source>
        <dbReference type="Proteomes" id="UP000186058"/>
    </source>
</evidence>
<comment type="catalytic activity">
    <reaction evidence="4">
        <text>holo-[ACP] + malonyl-CoA = malonyl-[ACP] + CoA</text>
        <dbReference type="Rhea" id="RHEA:41792"/>
        <dbReference type="Rhea" id="RHEA-COMP:9623"/>
        <dbReference type="Rhea" id="RHEA-COMP:9685"/>
        <dbReference type="ChEBI" id="CHEBI:57287"/>
        <dbReference type="ChEBI" id="CHEBI:57384"/>
        <dbReference type="ChEBI" id="CHEBI:64479"/>
        <dbReference type="ChEBI" id="CHEBI:78449"/>
        <dbReference type="EC" id="2.3.1.39"/>
    </reaction>
</comment>
<dbReference type="SUPFAM" id="SSF55048">
    <property type="entry name" value="Probable ACP-binding domain of malonyl-CoA ACP transacylase"/>
    <property type="match status" value="1"/>
</dbReference>
<dbReference type="InterPro" id="IPR016036">
    <property type="entry name" value="Malonyl_transacylase_ACP-bd"/>
</dbReference>
<dbReference type="EMBL" id="LVWI01000092">
    <property type="protein sequence ID" value="OKP79494.1"/>
    <property type="molecule type" value="Genomic_DNA"/>
</dbReference>
<keyword evidence="3" id="KW-0012">Acyltransferase</keyword>
<dbReference type="Gene3D" id="3.40.366.10">
    <property type="entry name" value="Malonyl-Coenzyme A Acyl Carrier Protein, domain 2"/>
    <property type="match status" value="1"/>
</dbReference>
<evidence type="ECO:0000256" key="1">
    <source>
        <dbReference type="ARBA" id="ARBA00013258"/>
    </source>
</evidence>
<dbReference type="SUPFAM" id="SSF52151">
    <property type="entry name" value="FabD/lysophospholipase-like"/>
    <property type="match status" value="1"/>
</dbReference>
<dbReference type="SMART" id="SM00827">
    <property type="entry name" value="PKS_AT"/>
    <property type="match status" value="1"/>
</dbReference>
<keyword evidence="7" id="KW-1185">Reference proteome</keyword>
<keyword evidence="2" id="KW-0808">Transferase</keyword>
<proteinExistence type="predicted"/>
<evidence type="ECO:0000256" key="4">
    <source>
        <dbReference type="ARBA" id="ARBA00048462"/>
    </source>
</evidence>
<dbReference type="InterPro" id="IPR001227">
    <property type="entry name" value="Ac_transferase_dom_sf"/>
</dbReference>
<organism evidence="6 7">
    <name type="scientific">Paenibacillus helianthi</name>
    <dbReference type="NCBI Taxonomy" id="1349432"/>
    <lineage>
        <taxon>Bacteria</taxon>
        <taxon>Bacillati</taxon>
        <taxon>Bacillota</taxon>
        <taxon>Bacilli</taxon>
        <taxon>Bacillales</taxon>
        <taxon>Paenibacillaceae</taxon>
        <taxon>Paenibacillus</taxon>
    </lineage>
</organism>
<dbReference type="InterPro" id="IPR050858">
    <property type="entry name" value="Mal-CoA-ACP_Trans/PKS_FabD"/>
</dbReference>
<dbReference type="Pfam" id="PF00698">
    <property type="entry name" value="Acyl_transf_1"/>
    <property type="match status" value="1"/>
</dbReference>
<dbReference type="InterPro" id="IPR004410">
    <property type="entry name" value="Malonyl_CoA-ACP_transAc_FabD"/>
</dbReference>
<dbReference type="PANTHER" id="PTHR42681:SF1">
    <property type="entry name" value="MALONYL-COA-ACYL CARRIER PROTEIN TRANSACYLASE, MITOCHONDRIAL"/>
    <property type="match status" value="1"/>
</dbReference>
<evidence type="ECO:0000313" key="6">
    <source>
        <dbReference type="EMBL" id="OKP79494.1"/>
    </source>
</evidence>
<evidence type="ECO:0000259" key="5">
    <source>
        <dbReference type="SMART" id="SM00827"/>
    </source>
</evidence>
<dbReference type="RefSeq" id="WP_074109319.1">
    <property type="nucleotide sequence ID" value="NZ_LVWI01000092.1"/>
</dbReference>
<dbReference type="NCBIfam" id="TIGR00128">
    <property type="entry name" value="fabD"/>
    <property type="match status" value="1"/>
</dbReference>
<accession>A0ABX3EF60</accession>
<feature type="domain" description="Malonyl-CoA:ACP transacylase (MAT)" evidence="5">
    <location>
        <begin position="7"/>
        <end position="298"/>
    </location>
</feature>
<evidence type="ECO:0000256" key="2">
    <source>
        <dbReference type="ARBA" id="ARBA00022679"/>
    </source>
</evidence>